<proteinExistence type="predicted"/>
<dbReference type="Proteomes" id="UP001501035">
    <property type="component" value="Unassembled WGS sequence"/>
</dbReference>
<evidence type="ECO:0000256" key="2">
    <source>
        <dbReference type="ARBA" id="ARBA00023315"/>
    </source>
</evidence>
<evidence type="ECO:0000313" key="5">
    <source>
        <dbReference type="Proteomes" id="UP001501035"/>
    </source>
</evidence>
<dbReference type="EMBL" id="BAAAVS010000023">
    <property type="protein sequence ID" value="GAA3036397.1"/>
    <property type="molecule type" value="Genomic_DNA"/>
</dbReference>
<keyword evidence="1" id="KW-0808">Transferase</keyword>
<dbReference type="InterPro" id="IPR002123">
    <property type="entry name" value="Plipid/glycerol_acylTrfase"/>
</dbReference>
<dbReference type="Pfam" id="PF01553">
    <property type="entry name" value="Acyltransferase"/>
    <property type="match status" value="1"/>
</dbReference>
<dbReference type="GO" id="GO:0016746">
    <property type="term" value="F:acyltransferase activity"/>
    <property type="evidence" value="ECO:0007669"/>
    <property type="project" value="UniProtKB-KW"/>
</dbReference>
<evidence type="ECO:0000256" key="1">
    <source>
        <dbReference type="ARBA" id="ARBA00022679"/>
    </source>
</evidence>
<dbReference type="RefSeq" id="WP_290713332.1">
    <property type="nucleotide sequence ID" value="NZ_BAAAVS010000023.1"/>
</dbReference>
<dbReference type="PANTHER" id="PTHR10434:SF11">
    <property type="entry name" value="1-ACYL-SN-GLYCEROL-3-PHOSPHATE ACYLTRANSFERASE"/>
    <property type="match status" value="1"/>
</dbReference>
<evidence type="ECO:0000259" key="3">
    <source>
        <dbReference type="SMART" id="SM00563"/>
    </source>
</evidence>
<accession>A0ABP6LB70</accession>
<evidence type="ECO:0000313" key="4">
    <source>
        <dbReference type="EMBL" id="GAA3036397.1"/>
    </source>
</evidence>
<dbReference type="CDD" id="cd07989">
    <property type="entry name" value="LPLAT_AGPAT-like"/>
    <property type="match status" value="1"/>
</dbReference>
<reference evidence="5" key="1">
    <citation type="journal article" date="2019" name="Int. J. Syst. Evol. Microbiol.">
        <title>The Global Catalogue of Microorganisms (GCM) 10K type strain sequencing project: providing services to taxonomists for standard genome sequencing and annotation.</title>
        <authorList>
            <consortium name="The Broad Institute Genomics Platform"/>
            <consortium name="The Broad Institute Genome Sequencing Center for Infectious Disease"/>
            <person name="Wu L."/>
            <person name="Ma J."/>
        </authorList>
    </citation>
    <scope>NUCLEOTIDE SEQUENCE [LARGE SCALE GENOMIC DNA]</scope>
    <source>
        <strain evidence="5">JCM 14234</strain>
    </source>
</reference>
<dbReference type="SUPFAM" id="SSF69593">
    <property type="entry name" value="Glycerol-3-phosphate (1)-acyltransferase"/>
    <property type="match status" value="1"/>
</dbReference>
<keyword evidence="5" id="KW-1185">Reference proteome</keyword>
<protein>
    <submittedName>
        <fullName evidence="4">Lysophospholipid acyltransferase family protein</fullName>
    </submittedName>
</protein>
<organism evidence="4 5">
    <name type="scientific">Gordonia defluvii</name>
    <dbReference type="NCBI Taxonomy" id="283718"/>
    <lineage>
        <taxon>Bacteria</taxon>
        <taxon>Bacillati</taxon>
        <taxon>Actinomycetota</taxon>
        <taxon>Actinomycetes</taxon>
        <taxon>Mycobacteriales</taxon>
        <taxon>Gordoniaceae</taxon>
        <taxon>Gordonia</taxon>
    </lineage>
</organism>
<dbReference type="PANTHER" id="PTHR10434">
    <property type="entry name" value="1-ACYL-SN-GLYCEROL-3-PHOSPHATE ACYLTRANSFERASE"/>
    <property type="match status" value="1"/>
</dbReference>
<gene>
    <name evidence="4" type="ORF">GCM10010528_16340</name>
</gene>
<dbReference type="SMART" id="SM00563">
    <property type="entry name" value="PlsC"/>
    <property type="match status" value="1"/>
</dbReference>
<sequence>MSIHDLRAAFRYRVARYCFVGPFLYFWGRPKVTGTHNIPRTGPVILAANHLAISDSFYVVQCARRPVMFLAKSDYFTQPGWKGKFKRTFFSGLGQIPVDRSGGTAASPAIEAATRIVADGGAWGIHPEGTRSPDGRLHRGKTGVVRVAVATGTPIVPIALTGTDNRTRRNFWKSRVSIDILPAMDLSWVNPDDEKQIREATDQLMQTIRSQTGQDYVDVYAKPGSATK</sequence>
<keyword evidence="2 4" id="KW-0012">Acyltransferase</keyword>
<comment type="caution">
    <text evidence="4">The sequence shown here is derived from an EMBL/GenBank/DDBJ whole genome shotgun (WGS) entry which is preliminary data.</text>
</comment>
<name>A0ABP6LB70_9ACTN</name>
<feature type="domain" description="Phospholipid/glycerol acyltransferase" evidence="3">
    <location>
        <begin position="44"/>
        <end position="163"/>
    </location>
</feature>